<dbReference type="Proteomes" id="UP000694871">
    <property type="component" value="Unplaced"/>
</dbReference>
<dbReference type="InterPro" id="IPR052270">
    <property type="entry name" value="CACF_protein"/>
</dbReference>
<dbReference type="PANTHER" id="PTHR22028:SF4">
    <property type="entry name" value="PROTEIN SFI1 HOMOLOG"/>
    <property type="match status" value="1"/>
</dbReference>
<reference evidence="2" key="1">
    <citation type="submission" date="2025-08" db="UniProtKB">
        <authorList>
            <consortium name="RefSeq"/>
        </authorList>
    </citation>
    <scope>IDENTIFICATION</scope>
</reference>
<dbReference type="RefSeq" id="XP_015272167.1">
    <property type="nucleotide sequence ID" value="XM_015416681.1"/>
</dbReference>
<proteinExistence type="predicted"/>
<gene>
    <name evidence="2" type="primary">LOC107115080</name>
</gene>
<accession>A0ABM1KEN0</accession>
<evidence type="ECO:0000313" key="2">
    <source>
        <dbReference type="RefSeq" id="XP_015272167.1"/>
    </source>
</evidence>
<dbReference type="PANTHER" id="PTHR22028">
    <property type="entry name" value="SFI1 SPINDLE BODY DOMAIN-CONTAINING PROTEIN-RELATED"/>
    <property type="match status" value="1"/>
</dbReference>
<organism evidence="1 2">
    <name type="scientific">Gekko japonicus</name>
    <name type="common">Schlegel's Japanese gecko</name>
    <dbReference type="NCBI Taxonomy" id="146911"/>
    <lineage>
        <taxon>Eukaryota</taxon>
        <taxon>Metazoa</taxon>
        <taxon>Chordata</taxon>
        <taxon>Craniata</taxon>
        <taxon>Vertebrata</taxon>
        <taxon>Euteleostomi</taxon>
        <taxon>Lepidosauria</taxon>
        <taxon>Squamata</taxon>
        <taxon>Bifurcata</taxon>
        <taxon>Gekkota</taxon>
        <taxon>Gekkonidae</taxon>
        <taxon>Gekkoninae</taxon>
        <taxon>Gekko</taxon>
    </lineage>
</organism>
<evidence type="ECO:0000313" key="1">
    <source>
        <dbReference type="Proteomes" id="UP000694871"/>
    </source>
</evidence>
<keyword evidence="1" id="KW-1185">Reference proteome</keyword>
<sequence>MRRMKRRMHLEAFKFKEVSTLRMSWKLWRRRWCQVQVSCEMDAQALQQWTLGLQFRAWLRWKEVCSYIQNMKEKEVRALMHYRHRKIGNSLKSWHVYVRLRREKKHQHKLALQHHHSCMLLQFFLSWHLAWERKQQLHVHQERIAQLAARIALRRAFLQWKFCILSLIVLLQRFGR</sequence>
<name>A0ABM1KEN0_GEKJA</name>
<dbReference type="GeneID" id="107115080"/>
<protein>
    <submittedName>
        <fullName evidence="2">Protein SFI1 homolog</fullName>
    </submittedName>
</protein>